<dbReference type="AlphaFoldDB" id="A0A9D3V777"/>
<name>A0A9D3V777_9ROSI</name>
<protein>
    <recommendedName>
        <fullName evidence="3">SWIM-type domain-containing protein</fullName>
    </recommendedName>
</protein>
<dbReference type="Proteomes" id="UP000828251">
    <property type="component" value="Unassembled WGS sequence"/>
</dbReference>
<comment type="caution">
    <text evidence="1">The sequence shown here is derived from an EMBL/GenBank/DDBJ whole genome shotgun (WGS) entry which is preliminary data.</text>
</comment>
<evidence type="ECO:0000313" key="2">
    <source>
        <dbReference type="Proteomes" id="UP000828251"/>
    </source>
</evidence>
<evidence type="ECO:0000313" key="1">
    <source>
        <dbReference type="EMBL" id="KAH1073571.1"/>
    </source>
</evidence>
<keyword evidence="2" id="KW-1185">Reference proteome</keyword>
<dbReference type="EMBL" id="JAIQCV010000008">
    <property type="protein sequence ID" value="KAH1073571.1"/>
    <property type="molecule type" value="Genomic_DNA"/>
</dbReference>
<reference evidence="1 2" key="1">
    <citation type="journal article" date="2021" name="Plant Biotechnol. J.">
        <title>Multi-omics assisted identification of the key and species-specific regulatory components of drought-tolerant mechanisms in Gossypium stocksii.</title>
        <authorList>
            <person name="Yu D."/>
            <person name="Ke L."/>
            <person name="Zhang D."/>
            <person name="Wu Y."/>
            <person name="Sun Y."/>
            <person name="Mei J."/>
            <person name="Sun J."/>
            <person name="Sun Y."/>
        </authorList>
    </citation>
    <scope>NUCLEOTIDE SEQUENCE [LARGE SCALE GENOMIC DNA]</scope>
    <source>
        <strain evidence="2">cv. E1</strain>
        <tissue evidence="1">Leaf</tissue>
    </source>
</reference>
<sequence length="138" mass="16000">MGYELIQHRFHEMLERLRAVNQLCAQYLNAIPKEQWTQPYRPNHGVIDGMYCVDLKKMTFGCGRFQALCYPCAHAIATCASECIDCMTYIDKAYRLEDTYNVWKSRFPAILNESMWPPTLHAPFKLVLGKNSRCKLTG</sequence>
<proteinExistence type="predicted"/>
<organism evidence="1 2">
    <name type="scientific">Gossypium stocksii</name>
    <dbReference type="NCBI Taxonomy" id="47602"/>
    <lineage>
        <taxon>Eukaryota</taxon>
        <taxon>Viridiplantae</taxon>
        <taxon>Streptophyta</taxon>
        <taxon>Embryophyta</taxon>
        <taxon>Tracheophyta</taxon>
        <taxon>Spermatophyta</taxon>
        <taxon>Magnoliopsida</taxon>
        <taxon>eudicotyledons</taxon>
        <taxon>Gunneridae</taxon>
        <taxon>Pentapetalae</taxon>
        <taxon>rosids</taxon>
        <taxon>malvids</taxon>
        <taxon>Malvales</taxon>
        <taxon>Malvaceae</taxon>
        <taxon>Malvoideae</taxon>
        <taxon>Gossypium</taxon>
    </lineage>
</organism>
<gene>
    <name evidence="1" type="ORF">J1N35_025899</name>
</gene>
<evidence type="ECO:0008006" key="3">
    <source>
        <dbReference type="Google" id="ProtNLM"/>
    </source>
</evidence>
<accession>A0A9D3V777</accession>